<dbReference type="PANTHER" id="PTHR30457:SF0">
    <property type="entry name" value="PHOSPHATASE, PUTATIVE (AFU_ORTHOLOGUE AFUA_4G01070)-RELATED"/>
    <property type="match status" value="1"/>
</dbReference>
<dbReference type="PANTHER" id="PTHR30457">
    <property type="entry name" value="5'-NUCLEOTIDASE SURE"/>
    <property type="match status" value="1"/>
</dbReference>
<evidence type="ECO:0000313" key="9">
    <source>
        <dbReference type="Proteomes" id="UP000321787"/>
    </source>
</evidence>
<protein>
    <recommendedName>
        <fullName evidence="3">5'-nucleotidase</fullName>
        <ecNumber evidence="3">3.1.3.5</ecNumber>
    </recommendedName>
</protein>
<dbReference type="GO" id="GO:0046872">
    <property type="term" value="F:metal ion binding"/>
    <property type="evidence" value="ECO:0007669"/>
    <property type="project" value="UniProtKB-KW"/>
</dbReference>
<keyword evidence="4" id="KW-0479">Metal-binding</keyword>
<dbReference type="EMBL" id="BJTZ01000001">
    <property type="protein sequence ID" value="GEK12236.1"/>
    <property type="molecule type" value="Genomic_DNA"/>
</dbReference>
<dbReference type="Gene3D" id="3.40.1210.10">
    <property type="entry name" value="Survival protein SurE-like phosphatase/nucleotidase"/>
    <property type="match status" value="1"/>
</dbReference>
<keyword evidence="6" id="KW-0732">Signal</keyword>
<feature type="chain" id="PRO_5021877930" description="5'-nucleotidase" evidence="6">
    <location>
        <begin position="25"/>
        <end position="333"/>
    </location>
</feature>
<accession>A0A510UCF3</accession>
<evidence type="ECO:0000256" key="2">
    <source>
        <dbReference type="ARBA" id="ARBA00011062"/>
    </source>
</evidence>
<evidence type="ECO:0000256" key="5">
    <source>
        <dbReference type="ARBA" id="ARBA00022801"/>
    </source>
</evidence>
<dbReference type="EC" id="3.1.3.5" evidence="3"/>
<sequence>MNIKNSFLSVCITPLILLSQPASALNIVLTNDDSWNTNNIQAMKSALIEQGHDVIMSAPCTGQSGKGGAINFFKAVNVDTSQSANNEYCVGDTDTTQAFEDYTEGTPVMSVLYGIDVVAQERWGKNPDLVVSGPNEGNNLGYMNNNSGTLGATMIALSRNIPAIAVSGSENSAQDSEQGKKIAKVVVDVINNLEKTRIEGQPLLPAYTGLNINTPHDIDNNLGYLYTNVGWNAGGIELKFVSDLSNNEMIMDYVVNMLVEEQGMSEAQARIVAEAMLRDKHGISFMAGDAGDTDEMSEGVAVKSGYITISTIDGNVQATRAKAALIQQRLIDL</sequence>
<dbReference type="GO" id="GO:0008253">
    <property type="term" value="F:5'-nucleotidase activity"/>
    <property type="evidence" value="ECO:0007669"/>
    <property type="project" value="UniProtKB-EC"/>
</dbReference>
<gene>
    <name evidence="8" type="ORF">AFI02nite_02720</name>
</gene>
<dbReference type="InterPro" id="IPR030048">
    <property type="entry name" value="SurE"/>
</dbReference>
<comment type="catalytic activity">
    <reaction evidence="1">
        <text>a ribonucleoside 5'-phosphate + H2O = a ribonucleoside + phosphate</text>
        <dbReference type="Rhea" id="RHEA:12484"/>
        <dbReference type="ChEBI" id="CHEBI:15377"/>
        <dbReference type="ChEBI" id="CHEBI:18254"/>
        <dbReference type="ChEBI" id="CHEBI:43474"/>
        <dbReference type="ChEBI" id="CHEBI:58043"/>
        <dbReference type="EC" id="3.1.3.5"/>
    </reaction>
</comment>
<comment type="caution">
    <text evidence="8">The sequence shown here is derived from an EMBL/GenBank/DDBJ whole genome shotgun (WGS) entry which is preliminary data.</text>
</comment>
<comment type="similarity">
    <text evidence="2">Belongs to the SurE nucleotidase family.</text>
</comment>
<evidence type="ECO:0000256" key="1">
    <source>
        <dbReference type="ARBA" id="ARBA00000815"/>
    </source>
</evidence>
<evidence type="ECO:0000256" key="6">
    <source>
        <dbReference type="SAM" id="SignalP"/>
    </source>
</evidence>
<evidence type="ECO:0000256" key="4">
    <source>
        <dbReference type="ARBA" id="ARBA00022723"/>
    </source>
</evidence>
<name>A0A510UCF3_ALIFS</name>
<dbReference type="Pfam" id="PF01975">
    <property type="entry name" value="SurE"/>
    <property type="match status" value="1"/>
</dbReference>
<evidence type="ECO:0000256" key="3">
    <source>
        <dbReference type="ARBA" id="ARBA00012643"/>
    </source>
</evidence>
<reference evidence="8 9" key="1">
    <citation type="submission" date="2019-07" db="EMBL/GenBank/DDBJ databases">
        <title>Whole genome shotgun sequence of Aliivibrio fischeri NBRC 101058.</title>
        <authorList>
            <person name="Hosoyama A."/>
            <person name="Uohara A."/>
            <person name="Ohji S."/>
            <person name="Ichikawa N."/>
        </authorList>
    </citation>
    <scope>NUCLEOTIDE SEQUENCE [LARGE SCALE GENOMIC DNA]</scope>
    <source>
        <strain evidence="8 9">NBRC 101058</strain>
    </source>
</reference>
<dbReference type="Proteomes" id="UP000321787">
    <property type="component" value="Unassembled WGS sequence"/>
</dbReference>
<evidence type="ECO:0000313" key="8">
    <source>
        <dbReference type="EMBL" id="GEK12236.1"/>
    </source>
</evidence>
<keyword evidence="5" id="KW-0378">Hydrolase</keyword>
<dbReference type="InterPro" id="IPR036523">
    <property type="entry name" value="SurE-like_sf"/>
</dbReference>
<dbReference type="SUPFAM" id="SSF64167">
    <property type="entry name" value="SurE-like"/>
    <property type="match status" value="1"/>
</dbReference>
<feature type="signal peptide" evidence="6">
    <location>
        <begin position="1"/>
        <end position="24"/>
    </location>
</feature>
<feature type="domain" description="Survival protein SurE-like phosphatase/nucleotidase" evidence="7">
    <location>
        <begin position="27"/>
        <end position="230"/>
    </location>
</feature>
<dbReference type="InterPro" id="IPR002828">
    <property type="entry name" value="SurE-like_Pase/nucleotidase"/>
</dbReference>
<organism evidence="8 9">
    <name type="scientific">Aliivibrio fischeri</name>
    <name type="common">Vibrio fischeri</name>
    <dbReference type="NCBI Taxonomy" id="668"/>
    <lineage>
        <taxon>Bacteria</taxon>
        <taxon>Pseudomonadati</taxon>
        <taxon>Pseudomonadota</taxon>
        <taxon>Gammaproteobacteria</taxon>
        <taxon>Vibrionales</taxon>
        <taxon>Vibrionaceae</taxon>
        <taxon>Aliivibrio</taxon>
    </lineage>
</organism>
<dbReference type="RefSeq" id="WP_146860947.1">
    <property type="nucleotide sequence ID" value="NZ_BJTZ01000001.1"/>
</dbReference>
<evidence type="ECO:0000259" key="7">
    <source>
        <dbReference type="Pfam" id="PF01975"/>
    </source>
</evidence>
<proteinExistence type="inferred from homology"/>
<dbReference type="AlphaFoldDB" id="A0A510UCF3"/>